<dbReference type="Proteomes" id="UP001497516">
    <property type="component" value="Chromosome 2"/>
</dbReference>
<dbReference type="InterPro" id="IPR006671">
    <property type="entry name" value="Cyclin_N"/>
</dbReference>
<reference evidence="4 5" key="1">
    <citation type="submission" date="2024-04" db="EMBL/GenBank/DDBJ databases">
        <authorList>
            <person name="Fracassetti M."/>
        </authorList>
    </citation>
    <scope>NUCLEOTIDE SEQUENCE [LARGE SCALE GENOMIC DNA]</scope>
</reference>
<dbReference type="Pfam" id="PF00134">
    <property type="entry name" value="Cyclin_N"/>
    <property type="match status" value="1"/>
</dbReference>
<evidence type="ECO:0000259" key="3">
    <source>
        <dbReference type="Pfam" id="PF00134"/>
    </source>
</evidence>
<accession>A0AAV2D7F4</accession>
<comment type="subunit">
    <text evidence="1">Interacts with the CDC2 protein kinase to form a serine/threonine kinase holoenzyme complex also known as maturation promoting factor (MPF). The cyclin subunit imparts substrate specificity to the complex.</text>
</comment>
<proteinExistence type="predicted"/>
<dbReference type="EMBL" id="OZ034815">
    <property type="protein sequence ID" value="CAL1368681.1"/>
    <property type="molecule type" value="Genomic_DNA"/>
</dbReference>
<name>A0AAV2D7F4_9ROSI</name>
<evidence type="ECO:0000256" key="1">
    <source>
        <dbReference type="ARBA" id="ARBA00011177"/>
    </source>
</evidence>
<dbReference type="InterPro" id="IPR036915">
    <property type="entry name" value="Cyclin-like_sf"/>
</dbReference>
<dbReference type="AlphaFoldDB" id="A0AAV2D7F4"/>
<feature type="domain" description="Cyclin N-terminal" evidence="3">
    <location>
        <begin position="35"/>
        <end position="101"/>
    </location>
</feature>
<protein>
    <recommendedName>
        <fullName evidence="2">B-like cyclin</fullName>
    </recommendedName>
</protein>
<evidence type="ECO:0000313" key="4">
    <source>
        <dbReference type="EMBL" id="CAL1368681.1"/>
    </source>
</evidence>
<gene>
    <name evidence="4" type="ORF">LTRI10_LOCUS11688</name>
</gene>
<dbReference type="Gene3D" id="1.10.472.10">
    <property type="entry name" value="Cyclin-like"/>
    <property type="match status" value="1"/>
</dbReference>
<dbReference type="SUPFAM" id="SSF47954">
    <property type="entry name" value="Cyclin-like"/>
    <property type="match status" value="1"/>
</dbReference>
<evidence type="ECO:0000256" key="2">
    <source>
        <dbReference type="ARBA" id="ARBA00032263"/>
    </source>
</evidence>
<organism evidence="4 5">
    <name type="scientific">Linum trigynum</name>
    <dbReference type="NCBI Taxonomy" id="586398"/>
    <lineage>
        <taxon>Eukaryota</taxon>
        <taxon>Viridiplantae</taxon>
        <taxon>Streptophyta</taxon>
        <taxon>Embryophyta</taxon>
        <taxon>Tracheophyta</taxon>
        <taxon>Spermatophyta</taxon>
        <taxon>Magnoliopsida</taxon>
        <taxon>eudicotyledons</taxon>
        <taxon>Gunneridae</taxon>
        <taxon>Pentapetalae</taxon>
        <taxon>rosids</taxon>
        <taxon>fabids</taxon>
        <taxon>Malpighiales</taxon>
        <taxon>Linaceae</taxon>
        <taxon>Linum</taxon>
    </lineage>
</organism>
<keyword evidence="5" id="KW-1185">Reference proteome</keyword>
<sequence length="124" mass="14308">MRGGLIGDLLRRVAGGLLVEHRVVILLGGIHRMFHRERGPVCARIRYLARFRSQSLDAFAREEAVAWILKVRAYYNFAPLTTYLAVNYLDRFLYSRCLPSHDEFRRGLGLHQRMEEKSVGGYLG</sequence>
<evidence type="ECO:0000313" key="5">
    <source>
        <dbReference type="Proteomes" id="UP001497516"/>
    </source>
</evidence>